<name>L7KEB6_9ACTN</name>
<sequence length="181" mass="19445">MRSFVIGRTVPRRARRVLGAASLIVLVALVVAAVSWTCARIERPVPDTEARAALLQATERIVAETLSITPDMTQAQRDTVAAGLTDPLATRYALDGQDAVLPGARAGRLTVHADVVDVGLASYTPSDARVLVFVDETLQNSAGPNGENSPTRTPIARWAHMRKVDENWLLADLTPVGDITR</sequence>
<evidence type="ECO:0000313" key="4">
    <source>
        <dbReference type="Proteomes" id="UP000010988"/>
    </source>
</evidence>
<keyword evidence="2" id="KW-0472">Membrane</keyword>
<dbReference type="OrthoDB" id="4374550at2"/>
<dbReference type="RefSeq" id="WP_005170123.1">
    <property type="nucleotide sequence ID" value="NZ_BANR01000003.1"/>
</dbReference>
<dbReference type="Proteomes" id="UP000010988">
    <property type="component" value="Unassembled WGS sequence"/>
</dbReference>
<dbReference type="PANTHER" id="PTHR37042">
    <property type="entry name" value="OUTER MEMBRANE PROTEIN RV1973"/>
    <property type="match status" value="1"/>
</dbReference>
<protein>
    <recommendedName>
        <fullName evidence="5">Mce-associated membrane protein</fullName>
    </recommendedName>
</protein>
<comment type="caution">
    <text evidence="3">The sequence shown here is derived from an EMBL/GenBank/DDBJ whole genome shotgun (WGS) entry which is preliminary data.</text>
</comment>
<evidence type="ECO:0008006" key="5">
    <source>
        <dbReference type="Google" id="ProtNLM"/>
    </source>
</evidence>
<accession>L7KEB6</accession>
<dbReference type="STRING" id="1220583.GOACH_03_02430"/>
<evidence type="ECO:0000256" key="2">
    <source>
        <dbReference type="ARBA" id="ARBA00023136"/>
    </source>
</evidence>
<comment type="subcellular location">
    <subcellularLocation>
        <location evidence="1">Membrane</location>
    </subcellularLocation>
</comment>
<dbReference type="GO" id="GO:0016020">
    <property type="term" value="C:membrane"/>
    <property type="evidence" value="ECO:0007669"/>
    <property type="project" value="UniProtKB-SubCell"/>
</dbReference>
<dbReference type="eggNOG" id="ENOG5031VUN">
    <property type="taxonomic scope" value="Bacteria"/>
</dbReference>
<gene>
    <name evidence="3" type="ORF">GOACH_03_02430</name>
</gene>
<organism evidence="3 4">
    <name type="scientific">Gordonia aichiensis NBRC 108223</name>
    <dbReference type="NCBI Taxonomy" id="1220583"/>
    <lineage>
        <taxon>Bacteria</taxon>
        <taxon>Bacillati</taxon>
        <taxon>Actinomycetota</taxon>
        <taxon>Actinomycetes</taxon>
        <taxon>Mycobacteriales</taxon>
        <taxon>Gordoniaceae</taxon>
        <taxon>Gordonia</taxon>
    </lineage>
</organism>
<evidence type="ECO:0000256" key="1">
    <source>
        <dbReference type="ARBA" id="ARBA00004370"/>
    </source>
</evidence>
<dbReference type="AlphaFoldDB" id="L7KEB6"/>
<dbReference type="EMBL" id="BANR01000003">
    <property type="protein sequence ID" value="GAC47225.1"/>
    <property type="molecule type" value="Genomic_DNA"/>
</dbReference>
<evidence type="ECO:0000313" key="3">
    <source>
        <dbReference type="EMBL" id="GAC47225.1"/>
    </source>
</evidence>
<keyword evidence="4" id="KW-1185">Reference proteome</keyword>
<dbReference type="PANTHER" id="PTHR37042:SF4">
    <property type="entry name" value="OUTER MEMBRANE PROTEIN RV1973"/>
    <property type="match status" value="1"/>
</dbReference>
<proteinExistence type="predicted"/>
<reference evidence="3 4" key="1">
    <citation type="submission" date="2012-12" db="EMBL/GenBank/DDBJ databases">
        <title>Whole genome shotgun sequence of Gordonia aichiensis NBRC 108223.</title>
        <authorList>
            <person name="Isaki-Nakamura S."/>
            <person name="Hosoyama A."/>
            <person name="Tsuchikane K."/>
            <person name="Ando Y."/>
            <person name="Baba S."/>
            <person name="Ohji S."/>
            <person name="Hamada M."/>
            <person name="Tamura T."/>
            <person name="Yamazoe A."/>
            <person name="Yamazaki S."/>
            <person name="Fujita N."/>
        </authorList>
    </citation>
    <scope>NUCLEOTIDE SEQUENCE [LARGE SCALE GENOMIC DNA]</scope>
    <source>
        <strain evidence="3 4">NBRC 108223</strain>
    </source>
</reference>